<protein>
    <submittedName>
        <fullName evidence="1">Uncharacterized protein</fullName>
    </submittedName>
</protein>
<dbReference type="RefSeq" id="XP_003150241.2">
    <property type="nucleotide sequence ID" value="XM_003150193.2"/>
</dbReference>
<proteinExistence type="predicted"/>
<name>A0A1S0THS3_LOALO</name>
<dbReference type="EMBL" id="JH713311">
    <property type="protein sequence ID" value="EFO13828.2"/>
    <property type="molecule type" value="Genomic_DNA"/>
</dbReference>
<dbReference type="GeneID" id="9952181"/>
<dbReference type="AlphaFoldDB" id="A0A1S0THS3"/>
<reference evidence="1" key="1">
    <citation type="submission" date="2012-04" db="EMBL/GenBank/DDBJ databases">
        <title>The Genome Sequence of Loa loa.</title>
        <authorList>
            <consortium name="The Broad Institute Genome Sequencing Platform"/>
            <consortium name="Broad Institute Genome Sequencing Center for Infectious Disease"/>
            <person name="Nutman T.B."/>
            <person name="Fink D.L."/>
            <person name="Russ C."/>
            <person name="Young S."/>
            <person name="Zeng Q."/>
            <person name="Gargeya S."/>
            <person name="Alvarado L."/>
            <person name="Berlin A."/>
            <person name="Chapman S.B."/>
            <person name="Chen Z."/>
            <person name="Freedman E."/>
            <person name="Gellesch M."/>
            <person name="Goldberg J."/>
            <person name="Griggs A."/>
            <person name="Gujja S."/>
            <person name="Heilman E.R."/>
            <person name="Heiman D."/>
            <person name="Howarth C."/>
            <person name="Mehta T."/>
            <person name="Neiman D."/>
            <person name="Pearson M."/>
            <person name="Roberts A."/>
            <person name="Saif S."/>
            <person name="Shea T."/>
            <person name="Shenoy N."/>
            <person name="Sisk P."/>
            <person name="Stolte C."/>
            <person name="Sykes S."/>
            <person name="White J."/>
            <person name="Yandava C."/>
            <person name="Haas B."/>
            <person name="Henn M.R."/>
            <person name="Nusbaum C."/>
            <person name="Birren B."/>
        </authorList>
    </citation>
    <scope>NUCLEOTIDE SEQUENCE [LARGE SCALE GENOMIC DNA]</scope>
</reference>
<dbReference type="KEGG" id="loa:LOAG_14701"/>
<organism evidence="1">
    <name type="scientific">Loa loa</name>
    <name type="common">Eye worm</name>
    <name type="synonym">Filaria loa</name>
    <dbReference type="NCBI Taxonomy" id="7209"/>
    <lineage>
        <taxon>Eukaryota</taxon>
        <taxon>Metazoa</taxon>
        <taxon>Ecdysozoa</taxon>
        <taxon>Nematoda</taxon>
        <taxon>Chromadorea</taxon>
        <taxon>Rhabditida</taxon>
        <taxon>Spirurina</taxon>
        <taxon>Spiruromorpha</taxon>
        <taxon>Filarioidea</taxon>
        <taxon>Onchocercidae</taxon>
        <taxon>Loa</taxon>
    </lineage>
</organism>
<dbReference type="CTD" id="9952181"/>
<evidence type="ECO:0000313" key="1">
    <source>
        <dbReference type="EMBL" id="EFO13828.2"/>
    </source>
</evidence>
<sequence>ISLCMLPLLDESSMTGVDYQVGTEFDFYTGTVYAIVAVPTIVSINSPKEFFSSDINDFRQWYNDKPRAIQFLSQLLGP</sequence>
<feature type="non-terminal residue" evidence="1">
    <location>
        <position position="1"/>
    </location>
</feature>
<gene>
    <name evidence="1" type="ORF">LOAG_14701</name>
</gene>
<accession>A0A1S0THS3</accession>